<comment type="caution">
    <text evidence="1">The sequence shown here is derived from an EMBL/GenBank/DDBJ whole genome shotgun (WGS) entry which is preliminary data.</text>
</comment>
<dbReference type="RefSeq" id="WP_317958039.1">
    <property type="nucleotide sequence ID" value="NZ_BSKO01000001.1"/>
</dbReference>
<dbReference type="Gene3D" id="1.10.10.10">
    <property type="entry name" value="Winged helix-like DNA-binding domain superfamily/Winged helix DNA-binding domain"/>
    <property type="match status" value="1"/>
</dbReference>
<evidence type="ECO:0000313" key="2">
    <source>
        <dbReference type="Proteomes" id="UP001275436"/>
    </source>
</evidence>
<evidence type="ECO:0000313" key="1">
    <source>
        <dbReference type="EMBL" id="GLO66157.1"/>
    </source>
</evidence>
<dbReference type="InterPro" id="IPR036388">
    <property type="entry name" value="WH-like_DNA-bd_sf"/>
</dbReference>
<proteinExistence type="predicted"/>
<dbReference type="Proteomes" id="UP001275436">
    <property type="component" value="Unassembled WGS sequence"/>
</dbReference>
<accession>A0ABQ5TJ87</accession>
<keyword evidence="2" id="KW-1185">Reference proteome</keyword>
<evidence type="ECO:0008006" key="3">
    <source>
        <dbReference type="Google" id="ProtNLM"/>
    </source>
</evidence>
<name>A0ABQ5TJ87_9BACI</name>
<organism evidence="1 2">
    <name type="scientific">Oceanobacillus kimchii</name>
    <dbReference type="NCBI Taxonomy" id="746691"/>
    <lineage>
        <taxon>Bacteria</taxon>
        <taxon>Bacillati</taxon>
        <taxon>Bacillota</taxon>
        <taxon>Bacilli</taxon>
        <taxon>Bacillales</taxon>
        <taxon>Bacillaceae</taxon>
        <taxon>Oceanobacillus</taxon>
    </lineage>
</organism>
<dbReference type="EMBL" id="BSKO01000001">
    <property type="protein sequence ID" value="GLO66157.1"/>
    <property type="molecule type" value="Genomic_DNA"/>
</dbReference>
<reference evidence="1 2" key="1">
    <citation type="submission" date="2023-02" db="EMBL/GenBank/DDBJ databases">
        <title>Oceanobacillus kimchii IFOP_LL358 isolated form Alexandrium catenella lab strain.</title>
        <authorList>
            <person name="Gajardo G."/>
            <person name="Ueki S."/>
            <person name="Maruyama F."/>
        </authorList>
    </citation>
    <scope>NUCLEOTIDE SEQUENCE [LARGE SCALE GENOMIC DNA]</scope>
    <source>
        <strain evidence="1 2">IFOP_LL358</strain>
    </source>
</reference>
<sequence>MDFDKFGLSRIKIKSNWFEQGKDSIFYRMGKEEGLNIYLQLFRFRVHQGSFYEHYFVTSINELRKFTKVNGSSRLSSKHVVSLLKNLTSLGIIQNHTIKNWKYIFDDKGQVMGDRLLKLEATDTPNTHAVSDDYGNTVDKPITNEDWYISINFKIINHMYKDLSLNAKDIVVYLLLLKLSNSGENKATININTMKKWLGYGNDTILEILKRLNAAYMVATYVRVKGKSISFEHLPVKSYDQIGNFKKTHKEQCVRFLKRYS</sequence>
<protein>
    <recommendedName>
        <fullName evidence="3">Replication protein</fullName>
    </recommendedName>
</protein>
<gene>
    <name evidence="1" type="ORF">MACH08_19410</name>
</gene>